<proteinExistence type="predicted"/>
<dbReference type="SUPFAM" id="SSF54593">
    <property type="entry name" value="Glyoxalase/Bleomycin resistance protein/Dihydroxybiphenyl dioxygenase"/>
    <property type="match status" value="1"/>
</dbReference>
<feature type="domain" description="VOC" evidence="1">
    <location>
        <begin position="2"/>
        <end position="126"/>
    </location>
</feature>
<dbReference type="CDD" id="cd07246">
    <property type="entry name" value="VOC_like"/>
    <property type="match status" value="1"/>
</dbReference>
<keyword evidence="3" id="KW-1185">Reference proteome</keyword>
<dbReference type="InterPro" id="IPR004360">
    <property type="entry name" value="Glyas_Fos-R_dOase_dom"/>
</dbReference>
<protein>
    <submittedName>
        <fullName evidence="2">Uncharacterized conserved protein PhnB, glyoxalase superfamily</fullName>
    </submittedName>
</protein>
<reference evidence="2 3" key="1">
    <citation type="submission" date="2016-10" db="EMBL/GenBank/DDBJ databases">
        <authorList>
            <person name="de Groot N.N."/>
        </authorList>
    </citation>
    <scope>NUCLEOTIDE SEQUENCE [LARGE SCALE GENOMIC DNA]</scope>
    <source>
        <strain evidence="2 3">DSM 22024</strain>
    </source>
</reference>
<dbReference type="Gene3D" id="3.30.720.110">
    <property type="match status" value="1"/>
</dbReference>
<dbReference type="InterPro" id="IPR037523">
    <property type="entry name" value="VOC_core"/>
</dbReference>
<evidence type="ECO:0000259" key="1">
    <source>
        <dbReference type="PROSITE" id="PS51819"/>
    </source>
</evidence>
<organism evidence="2 3">
    <name type="scientific">Actinopolymorpha singaporensis</name>
    <dbReference type="NCBI Taxonomy" id="117157"/>
    <lineage>
        <taxon>Bacteria</taxon>
        <taxon>Bacillati</taxon>
        <taxon>Actinomycetota</taxon>
        <taxon>Actinomycetes</taxon>
        <taxon>Propionibacteriales</taxon>
        <taxon>Actinopolymorphaceae</taxon>
        <taxon>Actinopolymorpha</taxon>
    </lineage>
</organism>
<dbReference type="Proteomes" id="UP000198983">
    <property type="component" value="Chromosome I"/>
</dbReference>
<dbReference type="OrthoDB" id="9795306at2"/>
<evidence type="ECO:0000313" key="3">
    <source>
        <dbReference type="Proteomes" id="UP000198983"/>
    </source>
</evidence>
<sequence>MTYQNLLPRLIVSDANAAIDFYRKAFGAEEVARFADDDGKIVHAELRFGSVAITLKDEDPGSPDMGPAGLEGSPVILTLYVSDADTASAQLEGAGATVVFPVGDSPYGRMGRLRDPFGHVWMLHQDPPDFAG</sequence>
<name>A0A1H1S1S0_9ACTN</name>
<dbReference type="STRING" id="117157.SAMN04489717_2634"/>
<dbReference type="RefSeq" id="WP_092653631.1">
    <property type="nucleotide sequence ID" value="NZ_LT629732.1"/>
</dbReference>
<dbReference type="Gene3D" id="3.30.720.120">
    <property type="match status" value="1"/>
</dbReference>
<dbReference type="AlphaFoldDB" id="A0A1H1S1S0"/>
<gene>
    <name evidence="2" type="ORF">SAMN04489717_2634</name>
</gene>
<dbReference type="InterPro" id="IPR029068">
    <property type="entry name" value="Glyas_Bleomycin-R_OHBP_Dase"/>
</dbReference>
<dbReference type="EMBL" id="LT629732">
    <property type="protein sequence ID" value="SDS41935.1"/>
    <property type="molecule type" value="Genomic_DNA"/>
</dbReference>
<dbReference type="PANTHER" id="PTHR34109:SF1">
    <property type="entry name" value="VOC DOMAIN-CONTAINING PROTEIN"/>
    <property type="match status" value="1"/>
</dbReference>
<dbReference type="PANTHER" id="PTHR34109">
    <property type="entry name" value="BNAUNNG04460D PROTEIN-RELATED"/>
    <property type="match status" value="1"/>
</dbReference>
<dbReference type="PROSITE" id="PS51819">
    <property type="entry name" value="VOC"/>
    <property type="match status" value="1"/>
</dbReference>
<accession>A0A1H1S1S0</accession>
<evidence type="ECO:0000313" key="2">
    <source>
        <dbReference type="EMBL" id="SDS41935.1"/>
    </source>
</evidence>
<dbReference type="Pfam" id="PF00903">
    <property type="entry name" value="Glyoxalase"/>
    <property type="match status" value="1"/>
</dbReference>